<feature type="compositionally biased region" description="Polar residues" evidence="5">
    <location>
        <begin position="235"/>
        <end position="244"/>
    </location>
</feature>
<evidence type="ECO:0000259" key="7">
    <source>
        <dbReference type="PROSITE" id="PS50229"/>
    </source>
</evidence>
<dbReference type="PROSITE" id="PS50229">
    <property type="entry name" value="WH1"/>
    <property type="match status" value="1"/>
</dbReference>
<dbReference type="InterPro" id="IPR011026">
    <property type="entry name" value="WAS_C"/>
</dbReference>
<dbReference type="InterPro" id="IPR011993">
    <property type="entry name" value="PH-like_dom_sf"/>
</dbReference>
<dbReference type="InterPro" id="IPR000095">
    <property type="entry name" value="CRIB_dom"/>
</dbReference>
<sequence length="270" mass="29424">MPSQSALSADEKAQVKSALENSSQKILTATPARIYFAHPQPNNWSYGGLQGALAFTHDSSKEAFMMRLVDITGTRGVVWEHELYDGFDYHQDRPFFHSFAGDKCMIGVVFADEKDAKTFHKKVTNRKADKVKSSAEKKKKSAKSGRIDKSMISGPTAGSFVHVAHMGYDAEKGFTTNNVDPSWSAFLTDLEGHGVSREVIENDAEFIKRFVRDAQNEPVKRKPPPPPARKGGHVQQGSVASSINGDLGPPRAPPPPSRPATVAPPLPPSS</sequence>
<dbReference type="Pfam" id="PF00786">
    <property type="entry name" value="PBD"/>
    <property type="match status" value="1"/>
</dbReference>
<dbReference type="GO" id="GO:0030479">
    <property type="term" value="C:actin cortical patch"/>
    <property type="evidence" value="ECO:0007669"/>
    <property type="project" value="UniProtKB-ARBA"/>
</dbReference>
<evidence type="ECO:0000313" key="9">
    <source>
        <dbReference type="Proteomes" id="UP000183567"/>
    </source>
</evidence>
<dbReference type="AlphaFoldDB" id="A0A1J8R3U8"/>
<dbReference type="InterPro" id="IPR033927">
    <property type="entry name" value="WASPfam_EVH1"/>
</dbReference>
<keyword evidence="9" id="KW-1185">Reference proteome</keyword>
<evidence type="ECO:0000256" key="2">
    <source>
        <dbReference type="ARBA" id="ARBA00022490"/>
    </source>
</evidence>
<dbReference type="GO" id="GO:0007015">
    <property type="term" value="P:actin filament organization"/>
    <property type="evidence" value="ECO:0007669"/>
    <property type="project" value="InterPro"/>
</dbReference>
<feature type="compositionally biased region" description="Pro residues" evidence="5">
    <location>
        <begin position="250"/>
        <end position="270"/>
    </location>
</feature>
<protein>
    <recommendedName>
        <fullName evidence="10">WH1 domain-containing protein</fullName>
    </recommendedName>
</protein>
<dbReference type="InterPro" id="IPR036936">
    <property type="entry name" value="CRIB_dom_sf"/>
</dbReference>
<dbReference type="SUPFAM" id="SSF47912">
    <property type="entry name" value="Wiscott-Aldrich syndrome protein, WASP, C-terminal domain"/>
    <property type="match status" value="1"/>
</dbReference>
<dbReference type="Proteomes" id="UP000183567">
    <property type="component" value="Unassembled WGS sequence"/>
</dbReference>
<keyword evidence="3" id="KW-0597">Phosphoprotein</keyword>
<organism evidence="8 9">
    <name type="scientific">Rhizopogon vesiculosus</name>
    <dbReference type="NCBI Taxonomy" id="180088"/>
    <lineage>
        <taxon>Eukaryota</taxon>
        <taxon>Fungi</taxon>
        <taxon>Dikarya</taxon>
        <taxon>Basidiomycota</taxon>
        <taxon>Agaricomycotina</taxon>
        <taxon>Agaricomycetes</taxon>
        <taxon>Agaricomycetidae</taxon>
        <taxon>Boletales</taxon>
        <taxon>Suillineae</taxon>
        <taxon>Rhizopogonaceae</taxon>
        <taxon>Rhizopogon</taxon>
    </lineage>
</organism>
<dbReference type="STRING" id="180088.A0A1J8R3U8"/>
<evidence type="ECO:0000259" key="6">
    <source>
        <dbReference type="PROSITE" id="PS50108"/>
    </source>
</evidence>
<dbReference type="OrthoDB" id="8963340at2759"/>
<feature type="domain" description="CRIB" evidence="6">
    <location>
        <begin position="152"/>
        <end position="167"/>
    </location>
</feature>
<keyword evidence="2" id="KW-0963">Cytoplasm</keyword>
<evidence type="ECO:0008006" key="10">
    <source>
        <dbReference type="Google" id="ProtNLM"/>
    </source>
</evidence>
<dbReference type="SMART" id="SM00461">
    <property type="entry name" value="WH1"/>
    <property type="match status" value="1"/>
</dbReference>
<reference evidence="8 9" key="1">
    <citation type="submission" date="2016-03" db="EMBL/GenBank/DDBJ databases">
        <title>Comparative genomics of the ectomycorrhizal sister species Rhizopogon vinicolor and Rhizopogon vesiculosus (Basidiomycota: Boletales) reveals a divergence of the mating type B locus.</title>
        <authorList>
            <person name="Mujic A.B."/>
            <person name="Kuo A."/>
            <person name="Tritt A."/>
            <person name="Lipzen A."/>
            <person name="Chen C."/>
            <person name="Johnson J."/>
            <person name="Sharma A."/>
            <person name="Barry K."/>
            <person name="Grigoriev I.V."/>
            <person name="Spatafora J.W."/>
        </authorList>
    </citation>
    <scope>NUCLEOTIDE SEQUENCE [LARGE SCALE GENOMIC DNA]</scope>
    <source>
        <strain evidence="8 9">AM-OR11-056</strain>
    </source>
</reference>
<dbReference type="EMBL" id="LVVM01002569">
    <property type="protein sequence ID" value="OJA16442.1"/>
    <property type="molecule type" value="Genomic_DNA"/>
</dbReference>
<comment type="caution">
    <text evidence="8">The sequence shown here is derived from an EMBL/GenBank/DDBJ whole genome shotgun (WGS) entry which is preliminary data.</text>
</comment>
<evidence type="ECO:0000256" key="3">
    <source>
        <dbReference type="ARBA" id="ARBA00022553"/>
    </source>
</evidence>
<name>A0A1J8R3U8_9AGAM</name>
<feature type="non-terminal residue" evidence="8">
    <location>
        <position position="270"/>
    </location>
</feature>
<accession>A0A1J8R3U8</accession>
<evidence type="ECO:0000256" key="4">
    <source>
        <dbReference type="ARBA" id="ARBA00023212"/>
    </source>
</evidence>
<evidence type="ECO:0000256" key="5">
    <source>
        <dbReference type="SAM" id="MobiDB-lite"/>
    </source>
</evidence>
<dbReference type="PROSITE" id="PS50108">
    <property type="entry name" value="CRIB"/>
    <property type="match status" value="1"/>
</dbReference>
<dbReference type="GO" id="GO:0071933">
    <property type="term" value="F:Arp2/3 complex binding"/>
    <property type="evidence" value="ECO:0007669"/>
    <property type="project" value="UniProtKB-ARBA"/>
</dbReference>
<keyword evidence="4" id="KW-0206">Cytoskeleton</keyword>
<feature type="domain" description="WH1" evidence="7">
    <location>
        <begin position="19"/>
        <end position="130"/>
    </location>
</feature>
<dbReference type="Gene3D" id="3.90.810.10">
    <property type="entry name" value="CRIB domain"/>
    <property type="match status" value="1"/>
</dbReference>
<feature type="region of interest" description="Disordered" evidence="5">
    <location>
        <begin position="215"/>
        <end position="270"/>
    </location>
</feature>
<dbReference type="InterPro" id="IPR000697">
    <property type="entry name" value="WH1/EVH1_dom"/>
</dbReference>
<dbReference type="CDD" id="cd01205">
    <property type="entry name" value="EVH1_WASP-like"/>
    <property type="match status" value="1"/>
</dbReference>
<dbReference type="Gene3D" id="2.30.29.30">
    <property type="entry name" value="Pleckstrin-homology domain (PH domain)/Phosphotyrosine-binding domain (PTB)"/>
    <property type="match status" value="1"/>
</dbReference>
<evidence type="ECO:0000256" key="1">
    <source>
        <dbReference type="ARBA" id="ARBA00004245"/>
    </source>
</evidence>
<dbReference type="Pfam" id="PF00568">
    <property type="entry name" value="WH1"/>
    <property type="match status" value="1"/>
</dbReference>
<feature type="region of interest" description="Disordered" evidence="5">
    <location>
        <begin position="128"/>
        <end position="150"/>
    </location>
</feature>
<comment type="subcellular location">
    <subcellularLocation>
        <location evidence="1">Cytoplasm</location>
        <location evidence="1">Cytoskeleton</location>
    </subcellularLocation>
</comment>
<dbReference type="SUPFAM" id="SSF50729">
    <property type="entry name" value="PH domain-like"/>
    <property type="match status" value="1"/>
</dbReference>
<proteinExistence type="predicted"/>
<gene>
    <name evidence="8" type="ORF">AZE42_03814</name>
</gene>
<dbReference type="FunFam" id="2.30.29.30:FF:000281">
    <property type="entry name" value="Actin associated protein"/>
    <property type="match status" value="1"/>
</dbReference>
<evidence type="ECO:0000313" key="8">
    <source>
        <dbReference type="EMBL" id="OJA16442.1"/>
    </source>
</evidence>
<dbReference type="GO" id="GO:0008092">
    <property type="term" value="F:cytoskeletal protein binding"/>
    <property type="evidence" value="ECO:0007669"/>
    <property type="project" value="UniProtKB-ARBA"/>
</dbReference>
<dbReference type="CDD" id="cd00132">
    <property type="entry name" value="CRIB"/>
    <property type="match status" value="1"/>
</dbReference>